<reference evidence="2" key="1">
    <citation type="journal article" date="2014" name="Front. Microbiol.">
        <title>High frequency of phylogenetically diverse reductive dehalogenase-homologous genes in deep subseafloor sedimentary metagenomes.</title>
        <authorList>
            <person name="Kawai M."/>
            <person name="Futagami T."/>
            <person name="Toyoda A."/>
            <person name="Takaki Y."/>
            <person name="Nishi S."/>
            <person name="Hori S."/>
            <person name="Arai W."/>
            <person name="Tsubouchi T."/>
            <person name="Morono Y."/>
            <person name="Uchiyama I."/>
            <person name="Ito T."/>
            <person name="Fujiyama A."/>
            <person name="Inagaki F."/>
            <person name="Takami H."/>
        </authorList>
    </citation>
    <scope>NUCLEOTIDE SEQUENCE</scope>
    <source>
        <strain evidence="2">Expedition CK06-06</strain>
    </source>
</reference>
<dbReference type="EMBL" id="BARU01032358">
    <property type="protein sequence ID" value="GAH70137.1"/>
    <property type="molecule type" value="Genomic_DNA"/>
</dbReference>
<dbReference type="AlphaFoldDB" id="X1HKY5"/>
<feature type="region of interest" description="Disordered" evidence="1">
    <location>
        <begin position="105"/>
        <end position="149"/>
    </location>
</feature>
<protein>
    <submittedName>
        <fullName evidence="2">Uncharacterized protein</fullName>
    </submittedName>
</protein>
<evidence type="ECO:0000256" key="1">
    <source>
        <dbReference type="SAM" id="MobiDB-lite"/>
    </source>
</evidence>
<sequence length="149" mass="17267">MSSVKHAVNGLTGKVKDIAKRIAVEEIIKYFEKESTVDKFCYFLIDNDPSKELYKYLEQRKDGDEIAGLVTELLVFKWSDLVEYLNTPEGKTKLEKLLKNLKKWSDEGAGEQEEKEQQQQQPIESPEGEAMPKKVEAKMRKEVKRGKER</sequence>
<gene>
    <name evidence="2" type="ORF">S03H2_51043</name>
</gene>
<name>X1HKY5_9ZZZZ</name>
<feature type="compositionally biased region" description="Basic and acidic residues" evidence="1">
    <location>
        <begin position="130"/>
        <end position="149"/>
    </location>
</feature>
<evidence type="ECO:0000313" key="2">
    <source>
        <dbReference type="EMBL" id="GAH70137.1"/>
    </source>
</evidence>
<comment type="caution">
    <text evidence="2">The sequence shown here is derived from an EMBL/GenBank/DDBJ whole genome shotgun (WGS) entry which is preliminary data.</text>
</comment>
<accession>X1HKY5</accession>
<organism evidence="2">
    <name type="scientific">marine sediment metagenome</name>
    <dbReference type="NCBI Taxonomy" id="412755"/>
    <lineage>
        <taxon>unclassified sequences</taxon>
        <taxon>metagenomes</taxon>
        <taxon>ecological metagenomes</taxon>
    </lineage>
</organism>
<feature type="compositionally biased region" description="Low complexity" evidence="1">
    <location>
        <begin position="118"/>
        <end position="129"/>
    </location>
</feature>
<proteinExistence type="predicted"/>